<dbReference type="PANTHER" id="PTHR46994">
    <property type="entry name" value="5'-METHYLTHIOADENOSINE/S-ADENOSYLHOMOCYSTEINE NUCLEOSIDASE 1"/>
    <property type="match status" value="1"/>
</dbReference>
<dbReference type="InterPro" id="IPR000845">
    <property type="entry name" value="Nucleoside_phosphorylase_d"/>
</dbReference>
<name>A0A3M7KX95_AUXPR</name>
<protein>
    <recommendedName>
        <fullName evidence="1">Nucleoside phosphorylase domain-containing protein</fullName>
    </recommendedName>
</protein>
<reference evidence="3" key="1">
    <citation type="journal article" date="2018" name="Algal Res.">
        <title>Characterization of plant carbon substrate utilization by Auxenochlorella protothecoides.</title>
        <authorList>
            <person name="Vogler B.W."/>
            <person name="Starkenburg S.R."/>
            <person name="Sudasinghe N."/>
            <person name="Schambach J.Y."/>
            <person name="Rollin J.A."/>
            <person name="Pattathil S."/>
            <person name="Barry A.N."/>
        </authorList>
    </citation>
    <scope>NUCLEOTIDE SEQUENCE [LARGE SCALE GENOMIC DNA]</scope>
    <source>
        <strain evidence="3">UTEX 25</strain>
    </source>
</reference>
<proteinExistence type="predicted"/>
<accession>A0A3M7KX95</accession>
<dbReference type="Proteomes" id="UP000279271">
    <property type="component" value="Unassembled WGS sequence"/>
</dbReference>
<gene>
    <name evidence="2" type="ORF">APUTEX25_002075</name>
</gene>
<dbReference type="GO" id="GO:0019509">
    <property type="term" value="P:L-methionine salvage from methylthioadenosine"/>
    <property type="evidence" value="ECO:0007669"/>
    <property type="project" value="InterPro"/>
</dbReference>
<dbReference type="Pfam" id="PF01048">
    <property type="entry name" value="PNP_UDP_1"/>
    <property type="match status" value="1"/>
</dbReference>
<sequence>GLPASGGIIAAILGASFRPWDEEGGADSVRSPRQSASEDALDVPNTLAGVLGSGGVCAVHGSSQRSDLTHCKVSKTPVLASSGVRSVLMEMKCSHTSQIDRSALLKTMLRPTLGGVTSRRQLPWDEGKLIRAARHGIGKDHNLYSIYGSLSIMTEQSHGLEADVLVSTPAGKVQAAQAAYLASLTDKQIKRILVLIAMEAEAAPLIQALGLVQDTPRVIPEPAPCVSFSGSHAGAHVHVVVNGKCGKHGVDNVGTVPAALTAYLALQAFDPDLVISTGTAGGFGAQGAAIGDVFLSTATVNHDRRIPIPGFDQYGLGLHAALPTPQLQAALGLKAGLVSSGNSLDYVERDMEIMREHDTSVKEMEAAAIAWSASLFGVPMFSVKAITDIDEFLENLATAAASLQQVLPQVLHYVSGKRYREL</sequence>
<dbReference type="GO" id="GO:0009116">
    <property type="term" value="P:nucleoside metabolic process"/>
    <property type="evidence" value="ECO:0007669"/>
    <property type="project" value="InterPro"/>
</dbReference>
<dbReference type="AlphaFoldDB" id="A0A3M7KX95"/>
<evidence type="ECO:0000313" key="2">
    <source>
        <dbReference type="EMBL" id="RMZ54499.1"/>
    </source>
</evidence>
<dbReference type="Gene3D" id="3.40.50.1580">
    <property type="entry name" value="Nucleoside phosphorylase domain"/>
    <property type="match status" value="1"/>
</dbReference>
<feature type="non-terminal residue" evidence="2">
    <location>
        <position position="1"/>
    </location>
</feature>
<evidence type="ECO:0000313" key="3">
    <source>
        <dbReference type="Proteomes" id="UP000279271"/>
    </source>
</evidence>
<dbReference type="PANTHER" id="PTHR46994:SF1">
    <property type="entry name" value="5'-METHYLTHIOADENOSINE NUCLEOSIDASE"/>
    <property type="match status" value="1"/>
</dbReference>
<dbReference type="InterPro" id="IPR044580">
    <property type="entry name" value="MTAN"/>
</dbReference>
<comment type="caution">
    <text evidence="2">The sequence shown here is derived from an EMBL/GenBank/DDBJ whole genome shotgun (WGS) entry which is preliminary data.</text>
</comment>
<evidence type="ECO:0000259" key="1">
    <source>
        <dbReference type="Pfam" id="PF01048"/>
    </source>
</evidence>
<organism evidence="2 3">
    <name type="scientific">Auxenochlorella protothecoides</name>
    <name type="common">Green microalga</name>
    <name type="synonym">Chlorella protothecoides</name>
    <dbReference type="NCBI Taxonomy" id="3075"/>
    <lineage>
        <taxon>Eukaryota</taxon>
        <taxon>Viridiplantae</taxon>
        <taxon>Chlorophyta</taxon>
        <taxon>core chlorophytes</taxon>
        <taxon>Trebouxiophyceae</taxon>
        <taxon>Chlorellales</taxon>
        <taxon>Chlorellaceae</taxon>
        <taxon>Auxenochlorella</taxon>
    </lineage>
</organism>
<dbReference type="InterPro" id="IPR035994">
    <property type="entry name" value="Nucleoside_phosphorylase_sf"/>
</dbReference>
<feature type="domain" description="Nucleoside phosphorylase" evidence="1">
    <location>
        <begin position="191"/>
        <end position="410"/>
    </location>
</feature>
<dbReference type="EMBL" id="QOKY01000179">
    <property type="protein sequence ID" value="RMZ54499.1"/>
    <property type="molecule type" value="Genomic_DNA"/>
</dbReference>
<dbReference type="GO" id="GO:0008930">
    <property type="term" value="F:methylthioadenosine nucleosidase activity"/>
    <property type="evidence" value="ECO:0007669"/>
    <property type="project" value="InterPro"/>
</dbReference>
<dbReference type="SUPFAM" id="SSF53167">
    <property type="entry name" value="Purine and uridine phosphorylases"/>
    <property type="match status" value="1"/>
</dbReference>